<keyword evidence="1" id="KW-1133">Transmembrane helix</keyword>
<dbReference type="EMBL" id="UHFN01000007">
    <property type="protein sequence ID" value="SUN59606.1"/>
    <property type="molecule type" value="Genomic_DNA"/>
</dbReference>
<keyword evidence="1" id="KW-0472">Membrane</keyword>
<evidence type="ECO:0000256" key="1">
    <source>
        <dbReference type="SAM" id="Phobius"/>
    </source>
</evidence>
<gene>
    <name evidence="2" type="ORF">NCTC12224_00462</name>
</gene>
<evidence type="ECO:0000313" key="2">
    <source>
        <dbReference type="EMBL" id="SUN59606.1"/>
    </source>
</evidence>
<reference evidence="2 3" key="1">
    <citation type="submission" date="2018-06" db="EMBL/GenBank/DDBJ databases">
        <authorList>
            <consortium name="Pathogen Informatics"/>
            <person name="Doyle S."/>
        </authorList>
    </citation>
    <scope>NUCLEOTIDE SEQUENCE [LARGE SCALE GENOMIC DNA]</scope>
    <source>
        <strain evidence="2 3">NCTC12224</strain>
    </source>
</reference>
<organism evidence="2 3">
    <name type="scientific">Streptococcus hyointestinalis</name>
    <dbReference type="NCBI Taxonomy" id="1337"/>
    <lineage>
        <taxon>Bacteria</taxon>
        <taxon>Bacillati</taxon>
        <taxon>Bacillota</taxon>
        <taxon>Bacilli</taxon>
        <taxon>Lactobacillales</taxon>
        <taxon>Streptococcaceae</taxon>
        <taxon>Streptococcus</taxon>
    </lineage>
</organism>
<keyword evidence="3" id="KW-1185">Reference proteome</keyword>
<name>A0A380K3I2_9STRE</name>
<sequence>MLALFDLKMFAIFVLVLALYLQTKKPQLLSGFLPKCLVGLVVGFTVVSEVIVVLHGLLV</sequence>
<dbReference type="RefSeq" id="WP_115268036.1">
    <property type="nucleotide sequence ID" value="NZ_CP185251.1"/>
</dbReference>
<dbReference type="GeneID" id="78355928"/>
<keyword evidence="1" id="KW-0812">Transmembrane</keyword>
<evidence type="ECO:0000313" key="3">
    <source>
        <dbReference type="Proteomes" id="UP000254924"/>
    </source>
</evidence>
<protein>
    <submittedName>
        <fullName evidence="2">Uncharacterized protein</fullName>
    </submittedName>
</protein>
<proteinExistence type="predicted"/>
<feature type="transmembrane region" description="Helical" evidence="1">
    <location>
        <begin position="39"/>
        <end position="58"/>
    </location>
</feature>
<dbReference type="Proteomes" id="UP000254924">
    <property type="component" value="Unassembled WGS sequence"/>
</dbReference>
<accession>A0A380K3I2</accession>
<dbReference type="AlphaFoldDB" id="A0A380K3I2"/>